<comment type="caution">
    <text evidence="3">The sequence shown here is derived from an EMBL/GenBank/DDBJ whole genome shotgun (WGS) entry which is preliminary data.</text>
</comment>
<dbReference type="SUPFAM" id="SSF56672">
    <property type="entry name" value="DNA/RNA polymerases"/>
    <property type="match status" value="1"/>
</dbReference>
<evidence type="ECO:0000313" key="3">
    <source>
        <dbReference type="EMBL" id="GBM58550.1"/>
    </source>
</evidence>
<name>A0A4Y2GXR6_ARAVE</name>
<dbReference type="GO" id="GO:0042575">
    <property type="term" value="C:DNA polymerase complex"/>
    <property type="evidence" value="ECO:0007669"/>
    <property type="project" value="UniProtKB-ARBA"/>
</dbReference>
<dbReference type="GO" id="GO:0071897">
    <property type="term" value="P:DNA biosynthetic process"/>
    <property type="evidence" value="ECO:0007669"/>
    <property type="project" value="UniProtKB-ARBA"/>
</dbReference>
<sequence>MNPEITALNRLRGALRQSVTKLENYIKQGAAEDKVVLETKLTKVDTIRKKLFDLQKRYYELPPEADLTETDEAIEQMETSLEEMEVSLKCLISKYNIDDKSTKLNIKENKTGKLLSVKLPDIPLPQFSGKYEEFGNFKSQFISLIEDNDGLSNTQKLYYLKSSLTGEAKLIQTTDDTYKSLLKALEDRYENKRAVVDSQILSLINLEKLNNESAEDLRKLLDTVKKNLRTLKTLEYERNNLSDVLIINLILQKLDKETRKQFEITLKSKEVPDLDNFLTFLENRSLVLEYVNKNVPSKSFSKDQSYHKGFSSNDKQKPKYHQFAKPNKSFVVGREDKMKQCLLCNKDFHPLYRCFKFQNMSVHERIKHVTKENICKNCLNAHKGPCRSTLTCRICNSKTHNTMLHQGQTTAETLGDQAAPIKPHKSDGSINSAQNSSGCVETNPEHLLTASISYNSQQKSVILSTADIYVRSENERYKLRCLLDSASASCLLSNRACNLLNLKREPFKTYITGIRGNSQEIKARVKINISNEEETYSRNCEFLIVPRITSLIPSQKINISNIEIPNHVKLADPNFCIPGKIDMLIGSDIFFDLLKADKIRLANGNLILQESELGYVVSGKLPTEVTSKYCCVAVETNLDNAIKEFFEIESFPTDSFDSTKCEEEKFCEEHFLKTHSRTKSGRYIVSLPMKENADSVLGFSRENAVKRLNGIWNKLNKNNTLATLYKAFLQEYLDLGHMQQIIDEDNTKSYYIPHHCIYKPEKTTTPLRVVFDASAKTSTGQSLNSILLNGGSIQDDLFSLVTRFRTQKYAFSADIQKMYRQILVEPSQRYLQRIVWKETNNSPIKIYELNTVTYGTVSAPFLAMRVLKALADAEHQDFPEAAKIISRDMYMDDILSGAASLTSAKSLQADLSKLLRRGGFELHKWVSNHPALLNDISTSEYSFEDTQSNTVKALGMLWKPQPDQLTFKVSVQRKDSLTKREVLSQIARLYDPLGIIGPVIAKAKIFMQSLWLQKLDWNDNLPTKVLQVWNDFLVKLPGVNEINVPRYILSEDVNKIELHGFSDASERAYGAIIYIRCVTHSGLIQTKLVCSKSRVSPLKPITVPRLELSAALLLARLMHKIVPVLDLPLDKICLWTDSKIVLAWLNMQPHMLKTFVSNRVAKIQSLCSNSQWRHVSSKCNPADVLSRGADAKDLRDNDLWWQGPEFLLRDITDPEEYPCPTDKTFEQELKRNVTVSCAVTNDFDFLDKLLNLTNNYSKLIRILSFCCRFLKNCLHKNVETGFLTAAELDNAEQLLIKQVQSTTFAKEITALQDGKSVPVSSKLKSLDPFLDNNSVLRVGGRLKNANLDYDAKHQIILPNGHKITKLIFEFYHKKYLHVGAQGLLHQVRLRYWPLNGKSTARMIVHNCVICYKHKPVIADQIMGNLPKERVTPTSAFTNCGIDFCGPFLIKFKNQRKGIYSKIYVAIFICLSTKAIHLETVSDLSSEAFIASLKRFIARRGKMVMIITDNATNFKGAKSELNRLFNLIRKPDECLANYLSSERINWKLIPPRSPNFGGLWEAGVKSFKYHLKRTIGLYKVTLEEFDTIIIQIEGILNSRPLSPLSSDINEYEVLTPAHFLIGRPITAIPEPEIINISDNKLSRWQQLTKFTQIIWKRWQREYLNHLQQRYKWQLKKDNLREGIELPMPTLARSQSSLSALLSKMIVAVTKILRLILVCDRGWLPITHHRTDTDENYETYWRFNSRKEDYRSAYLLNELPTIMEESEQVKNFCGVSFCTTEQHVDAKLSKVTRDNNDCKKFEDWFICSNPFSVGYHVMLLSTGLVGDKKINCHLSDRIGHSSLESIARINFGQVKFSGINRVGPMREFTSSVKLHEELVIIDLRNNWRHGHFLVIVS</sequence>
<dbReference type="InterPro" id="IPR000477">
    <property type="entry name" value="RT_dom"/>
</dbReference>
<dbReference type="Pfam" id="PF00078">
    <property type="entry name" value="RVT_1"/>
    <property type="match status" value="1"/>
</dbReference>
<dbReference type="GO" id="GO:0015074">
    <property type="term" value="P:DNA integration"/>
    <property type="evidence" value="ECO:0007669"/>
    <property type="project" value="InterPro"/>
</dbReference>
<feature type="coiled-coil region" evidence="1">
    <location>
        <begin position="203"/>
        <end position="234"/>
    </location>
</feature>
<evidence type="ECO:0000256" key="1">
    <source>
        <dbReference type="SAM" id="Coils"/>
    </source>
</evidence>
<dbReference type="EMBL" id="BGPR01001639">
    <property type="protein sequence ID" value="GBM58550.1"/>
    <property type="molecule type" value="Genomic_DNA"/>
</dbReference>
<evidence type="ECO:0000259" key="2">
    <source>
        <dbReference type="PROSITE" id="PS50994"/>
    </source>
</evidence>
<dbReference type="GO" id="GO:0003676">
    <property type="term" value="F:nucleic acid binding"/>
    <property type="evidence" value="ECO:0007669"/>
    <property type="project" value="InterPro"/>
</dbReference>
<feature type="domain" description="Integrase catalytic" evidence="2">
    <location>
        <begin position="1428"/>
        <end position="1623"/>
    </location>
</feature>
<dbReference type="Gene3D" id="3.30.70.270">
    <property type="match status" value="1"/>
</dbReference>
<dbReference type="InterPro" id="IPR040676">
    <property type="entry name" value="DUF5641"/>
</dbReference>
<proteinExistence type="predicted"/>
<dbReference type="InterPro" id="IPR036397">
    <property type="entry name" value="RNaseH_sf"/>
</dbReference>
<reference evidence="3 4" key="1">
    <citation type="journal article" date="2019" name="Sci. Rep.">
        <title>Orb-weaving spider Araneus ventricosus genome elucidates the spidroin gene catalogue.</title>
        <authorList>
            <person name="Kono N."/>
            <person name="Nakamura H."/>
            <person name="Ohtoshi R."/>
            <person name="Moran D.A.P."/>
            <person name="Shinohara A."/>
            <person name="Yoshida Y."/>
            <person name="Fujiwara M."/>
            <person name="Mori M."/>
            <person name="Tomita M."/>
            <person name="Arakawa K."/>
        </authorList>
    </citation>
    <scope>NUCLEOTIDE SEQUENCE [LARGE SCALE GENOMIC DNA]</scope>
</reference>
<dbReference type="InterPro" id="IPR043502">
    <property type="entry name" value="DNA/RNA_pol_sf"/>
</dbReference>
<dbReference type="Pfam" id="PF05380">
    <property type="entry name" value="Peptidase_A17"/>
    <property type="match status" value="1"/>
</dbReference>
<accession>A0A4Y2GXR6</accession>
<dbReference type="InterPro" id="IPR008042">
    <property type="entry name" value="Retrotrans_Pao"/>
</dbReference>
<organism evidence="3 4">
    <name type="scientific">Araneus ventricosus</name>
    <name type="common">Orbweaver spider</name>
    <name type="synonym">Epeira ventricosa</name>
    <dbReference type="NCBI Taxonomy" id="182803"/>
    <lineage>
        <taxon>Eukaryota</taxon>
        <taxon>Metazoa</taxon>
        <taxon>Ecdysozoa</taxon>
        <taxon>Arthropoda</taxon>
        <taxon>Chelicerata</taxon>
        <taxon>Arachnida</taxon>
        <taxon>Araneae</taxon>
        <taxon>Araneomorphae</taxon>
        <taxon>Entelegynae</taxon>
        <taxon>Araneoidea</taxon>
        <taxon>Araneidae</taxon>
        <taxon>Araneus</taxon>
    </lineage>
</organism>
<dbReference type="Gene3D" id="3.10.10.10">
    <property type="entry name" value="HIV Type 1 Reverse Transcriptase, subunit A, domain 1"/>
    <property type="match status" value="1"/>
</dbReference>
<dbReference type="PANTHER" id="PTHR47331:SF5">
    <property type="entry name" value="RIBONUCLEASE H"/>
    <property type="match status" value="1"/>
</dbReference>
<gene>
    <name evidence="3" type="ORF">AVEN_255331_1</name>
</gene>
<dbReference type="PROSITE" id="PS50994">
    <property type="entry name" value="INTEGRASE"/>
    <property type="match status" value="1"/>
</dbReference>
<dbReference type="InterPro" id="IPR041588">
    <property type="entry name" value="Integrase_H2C2"/>
</dbReference>
<dbReference type="CDD" id="cd01644">
    <property type="entry name" value="RT_pepA17"/>
    <property type="match status" value="1"/>
</dbReference>
<dbReference type="Pfam" id="PF17921">
    <property type="entry name" value="Integrase_H2C2"/>
    <property type="match status" value="1"/>
</dbReference>
<dbReference type="InterPro" id="IPR043128">
    <property type="entry name" value="Rev_trsase/Diguanyl_cyclase"/>
</dbReference>
<dbReference type="InterPro" id="IPR005312">
    <property type="entry name" value="DUF1759"/>
</dbReference>
<protein>
    <recommendedName>
        <fullName evidence="2">Integrase catalytic domain-containing protein</fullName>
    </recommendedName>
</protein>
<evidence type="ECO:0000313" key="4">
    <source>
        <dbReference type="Proteomes" id="UP000499080"/>
    </source>
</evidence>
<keyword evidence="1" id="KW-0175">Coiled coil</keyword>
<dbReference type="PANTHER" id="PTHR47331">
    <property type="entry name" value="PHD-TYPE DOMAIN-CONTAINING PROTEIN"/>
    <property type="match status" value="1"/>
</dbReference>
<dbReference type="InterPro" id="IPR012337">
    <property type="entry name" value="RNaseH-like_sf"/>
</dbReference>
<dbReference type="SUPFAM" id="SSF53098">
    <property type="entry name" value="Ribonuclease H-like"/>
    <property type="match status" value="1"/>
</dbReference>
<feature type="coiled-coil region" evidence="1">
    <location>
        <begin position="67"/>
        <end position="94"/>
    </location>
</feature>
<dbReference type="Gene3D" id="3.30.420.10">
    <property type="entry name" value="Ribonuclease H-like superfamily/Ribonuclease H"/>
    <property type="match status" value="1"/>
</dbReference>
<dbReference type="Proteomes" id="UP000499080">
    <property type="component" value="Unassembled WGS sequence"/>
</dbReference>
<keyword evidence="4" id="KW-1185">Reference proteome</keyword>
<dbReference type="InterPro" id="IPR001584">
    <property type="entry name" value="Integrase_cat-core"/>
</dbReference>
<dbReference type="Pfam" id="PF03564">
    <property type="entry name" value="DUF1759"/>
    <property type="match status" value="1"/>
</dbReference>
<dbReference type="Pfam" id="PF18701">
    <property type="entry name" value="DUF5641"/>
    <property type="match status" value="1"/>
</dbReference>